<dbReference type="Gene3D" id="2.40.10.10">
    <property type="entry name" value="Trypsin-like serine proteases"/>
    <property type="match status" value="2"/>
</dbReference>
<dbReference type="EC" id="3.4.21.107" evidence="2"/>
<dbReference type="RefSeq" id="WP_062662130.1">
    <property type="nucleotide sequence ID" value="NZ_FIZX01000001.1"/>
</dbReference>
<dbReference type="GO" id="GO:0004252">
    <property type="term" value="F:serine-type endopeptidase activity"/>
    <property type="evidence" value="ECO:0007669"/>
    <property type="project" value="InterPro"/>
</dbReference>
<dbReference type="SUPFAM" id="SSF50494">
    <property type="entry name" value="Trypsin-like serine proteases"/>
    <property type="match status" value="1"/>
</dbReference>
<reference evidence="3" key="1">
    <citation type="submission" date="2016-02" db="EMBL/GenBank/DDBJ databases">
        <authorList>
            <person name="Rodrigo-Torres Lidia"/>
            <person name="Arahal R.David."/>
        </authorList>
    </citation>
    <scope>NUCLEOTIDE SEQUENCE [LARGE SCALE GENOMIC DNA]</scope>
    <source>
        <strain evidence="3">CECT 9029</strain>
    </source>
</reference>
<keyword evidence="2" id="KW-0378">Hydrolase</keyword>
<protein>
    <submittedName>
        <fullName evidence="2">Serine endoprotease DegS</fullName>
        <ecNumber evidence="2">3.4.21.107</ecNumber>
    </submittedName>
</protein>
<dbReference type="InterPro" id="IPR001940">
    <property type="entry name" value="Peptidase_S1C"/>
</dbReference>
<keyword evidence="2" id="KW-0645">Protease</keyword>
<proteinExistence type="predicted"/>
<dbReference type="STRING" id="1796497.GCE9029_01440"/>
<dbReference type="Pfam" id="PF13365">
    <property type="entry name" value="Trypsin_2"/>
    <property type="match status" value="1"/>
</dbReference>
<name>A0A128EXT8_9GAMM</name>
<feature type="signal peptide" evidence="1">
    <location>
        <begin position="1"/>
        <end position="19"/>
    </location>
</feature>
<dbReference type="EMBL" id="FIZX01000001">
    <property type="protein sequence ID" value="CZF79403.1"/>
    <property type="molecule type" value="Genomic_DNA"/>
</dbReference>
<evidence type="ECO:0000313" key="3">
    <source>
        <dbReference type="Proteomes" id="UP000071641"/>
    </source>
</evidence>
<dbReference type="PANTHER" id="PTHR43019:SF23">
    <property type="entry name" value="PROTEASE DO-LIKE 5, CHLOROPLASTIC"/>
    <property type="match status" value="1"/>
</dbReference>
<dbReference type="AlphaFoldDB" id="A0A128EXT8"/>
<dbReference type="InterPro" id="IPR009003">
    <property type="entry name" value="Peptidase_S1_PA"/>
</dbReference>
<accession>A0A128EXT8</accession>
<evidence type="ECO:0000256" key="1">
    <source>
        <dbReference type="SAM" id="SignalP"/>
    </source>
</evidence>
<dbReference type="Proteomes" id="UP000071641">
    <property type="component" value="Unassembled WGS sequence"/>
</dbReference>
<organism evidence="2 3">
    <name type="scientific">Grimontia celer</name>
    <dbReference type="NCBI Taxonomy" id="1796497"/>
    <lineage>
        <taxon>Bacteria</taxon>
        <taxon>Pseudomonadati</taxon>
        <taxon>Pseudomonadota</taxon>
        <taxon>Gammaproteobacteria</taxon>
        <taxon>Vibrionales</taxon>
        <taxon>Vibrionaceae</taxon>
        <taxon>Grimontia</taxon>
    </lineage>
</organism>
<dbReference type="PROSITE" id="PS51257">
    <property type="entry name" value="PROKAR_LIPOPROTEIN"/>
    <property type="match status" value="1"/>
</dbReference>
<dbReference type="GO" id="GO:0006508">
    <property type="term" value="P:proteolysis"/>
    <property type="evidence" value="ECO:0007669"/>
    <property type="project" value="UniProtKB-KW"/>
</dbReference>
<gene>
    <name evidence="2" type="primary">degS_1</name>
    <name evidence="2" type="ORF">GCE9029_01440</name>
</gene>
<dbReference type="PANTHER" id="PTHR43019">
    <property type="entry name" value="SERINE ENDOPROTEASE DEGS"/>
    <property type="match status" value="1"/>
</dbReference>
<evidence type="ECO:0000313" key="2">
    <source>
        <dbReference type="EMBL" id="CZF79403.1"/>
    </source>
</evidence>
<feature type="chain" id="PRO_5007281782" evidence="1">
    <location>
        <begin position="20"/>
        <end position="401"/>
    </location>
</feature>
<keyword evidence="1" id="KW-0732">Signal</keyword>
<dbReference type="OrthoDB" id="1522627at2"/>
<sequence>MRKAILIGLTCVVSMMLVGCNSTTRIQENTVTNKEHKLAPGITLPLQQKVAVYMPSSFLATEFVLSGNIQKPGRAVTEATESLFNNYYSSFSWFEPGKQEQASLVFKVHPKWEVDGNKIVSEMAFTVFDRDGNALYSDVMTGKSTFNRDQLDAGFYNASYNSMLGMLVNFTNKHSVEIQQLRSGDISRFDLEKLIDDKPKSTGTGFFVNKEGDIVTAAHVINQCLLAKVKVDDNEFIVSPNAKSDLLDLAVISSNTPRQYYLNQTSAESLPLGSKITLVSYPLNGLLETSPNITFGNITSVKGLAGSKGIFQFSAPIQPGSSGGALVSEQGEVMGVTTSTLNIASLVKRGVIPQNVNFATSPQILKKFLKKNNIPFSTRKNSTLSPTELALKSSAPIACYQ</sequence>
<dbReference type="PRINTS" id="PR00834">
    <property type="entry name" value="PROTEASES2C"/>
</dbReference>
<dbReference type="InterPro" id="IPR043504">
    <property type="entry name" value="Peptidase_S1_PA_chymotrypsin"/>
</dbReference>
<keyword evidence="3" id="KW-1185">Reference proteome</keyword>